<keyword evidence="3" id="KW-1185">Reference proteome</keyword>
<evidence type="ECO:0000259" key="1">
    <source>
        <dbReference type="PROSITE" id="PS51737"/>
    </source>
</evidence>
<dbReference type="Gene3D" id="3.90.1750.20">
    <property type="entry name" value="Putative Large Serine Recombinase, Chain B, Domain 2"/>
    <property type="match status" value="1"/>
</dbReference>
<reference evidence="2 3" key="1">
    <citation type="submission" date="2021-12" db="EMBL/GenBank/DDBJ databases">
        <title>Genome sequence of Kibdelosporangium philippinense ATCC 49844.</title>
        <authorList>
            <person name="Fedorov E.A."/>
            <person name="Omeragic M."/>
            <person name="Shalygina K.F."/>
            <person name="Maclea K.S."/>
        </authorList>
    </citation>
    <scope>NUCLEOTIDE SEQUENCE [LARGE SCALE GENOMIC DNA]</scope>
    <source>
        <strain evidence="2 3">ATCC 49844</strain>
    </source>
</reference>
<dbReference type="InterPro" id="IPR038109">
    <property type="entry name" value="DNA_bind_recomb_sf"/>
</dbReference>
<proteinExistence type="predicted"/>
<evidence type="ECO:0000313" key="3">
    <source>
        <dbReference type="Proteomes" id="UP001521150"/>
    </source>
</evidence>
<dbReference type="InterPro" id="IPR011109">
    <property type="entry name" value="DNA_bind_recombinase_dom"/>
</dbReference>
<accession>A0ABS8ZHN4</accession>
<dbReference type="Pfam" id="PF07508">
    <property type="entry name" value="Recombinase"/>
    <property type="match status" value="1"/>
</dbReference>
<feature type="domain" description="Recombinase" evidence="1">
    <location>
        <begin position="144"/>
        <end position="278"/>
    </location>
</feature>
<dbReference type="PROSITE" id="PS51737">
    <property type="entry name" value="RECOMBINASE_DNA_BIND"/>
    <property type="match status" value="1"/>
</dbReference>
<name>A0ABS8ZHN4_9PSEU</name>
<protein>
    <submittedName>
        <fullName evidence="2">Recombinase family protein</fullName>
    </submittedName>
</protein>
<dbReference type="RefSeq" id="WP_233728462.1">
    <property type="nucleotide sequence ID" value="NZ_JAJVCN010000002.1"/>
</dbReference>
<comment type="caution">
    <text evidence="2">The sequence shown here is derived from an EMBL/GenBank/DDBJ whole genome shotgun (WGS) entry which is preliminary data.</text>
</comment>
<sequence length="288" mass="33059">MTRARLRCRDCGWQSTARRPRAATRAARRHRCAPLMTFDQAIPTHELDRDAEHDEEPVMSHTPARRRWDDGLLYPTLLNPPCPEHRWHRLGHVLGICSSVPASVRRHQQTVTDGIRGYQRELAFRSQMVLRDRVQAGWWLGPAPYGYQLIQHNTSPRRSLTLDTARAAVVPVIYRWFVNHPLMTSRAIAARLVTEPDRFPLPMDHVSGQPRQWSPAIVRTILINPAYLGYVVRHRTQGGRPCRPGTWVWSIEPSHPALIDAPTFWAAYDRTFPRPMSEPDESSQRGAA</sequence>
<dbReference type="Proteomes" id="UP001521150">
    <property type="component" value="Unassembled WGS sequence"/>
</dbReference>
<evidence type="ECO:0000313" key="2">
    <source>
        <dbReference type="EMBL" id="MCE7007067.1"/>
    </source>
</evidence>
<dbReference type="EMBL" id="JAJVCN010000002">
    <property type="protein sequence ID" value="MCE7007067.1"/>
    <property type="molecule type" value="Genomic_DNA"/>
</dbReference>
<organism evidence="2 3">
    <name type="scientific">Kibdelosporangium philippinense</name>
    <dbReference type="NCBI Taxonomy" id="211113"/>
    <lineage>
        <taxon>Bacteria</taxon>
        <taxon>Bacillati</taxon>
        <taxon>Actinomycetota</taxon>
        <taxon>Actinomycetes</taxon>
        <taxon>Pseudonocardiales</taxon>
        <taxon>Pseudonocardiaceae</taxon>
        <taxon>Kibdelosporangium</taxon>
    </lineage>
</organism>
<gene>
    <name evidence="2" type="ORF">LWC34_30195</name>
</gene>